<comment type="caution">
    <text evidence="1">The sequence shown here is derived from an EMBL/GenBank/DDBJ whole genome shotgun (WGS) entry which is preliminary data.</text>
</comment>
<evidence type="ECO:0000313" key="1">
    <source>
        <dbReference type="EMBL" id="OAF71450.1"/>
    </source>
</evidence>
<accession>A0A177BB70</accession>
<protein>
    <submittedName>
        <fullName evidence="1">Uncharacterized protein</fullName>
    </submittedName>
</protein>
<evidence type="ECO:0000313" key="2">
    <source>
        <dbReference type="Proteomes" id="UP000078046"/>
    </source>
</evidence>
<gene>
    <name evidence="1" type="ORF">A3Q56_00769</name>
</gene>
<dbReference type="EMBL" id="LWCA01000050">
    <property type="protein sequence ID" value="OAF71450.1"/>
    <property type="molecule type" value="Genomic_DNA"/>
</dbReference>
<keyword evidence="2" id="KW-1185">Reference proteome</keyword>
<sequence>MHYLFKKIFHRYKHEIVCTNCLQKMYFSGNFECDGEALPQDIHQPLEFSFANLNISNNSNTNMNINCVNNIDVDHENENINIDGWIMVDFDNAERNLLSNPVVRKKMVRKRFGRYRKIYRPSIVHHHDTRCVPCRVFSMNKNTY</sequence>
<organism evidence="1 2">
    <name type="scientific">Intoshia linei</name>
    <dbReference type="NCBI Taxonomy" id="1819745"/>
    <lineage>
        <taxon>Eukaryota</taxon>
        <taxon>Metazoa</taxon>
        <taxon>Spiralia</taxon>
        <taxon>Lophotrochozoa</taxon>
        <taxon>Mesozoa</taxon>
        <taxon>Orthonectida</taxon>
        <taxon>Rhopaluridae</taxon>
        <taxon>Intoshia</taxon>
    </lineage>
</organism>
<reference evidence="1 2" key="1">
    <citation type="submission" date="2016-04" db="EMBL/GenBank/DDBJ databases">
        <title>The genome of Intoshia linei affirms orthonectids as highly simplified spiralians.</title>
        <authorList>
            <person name="Mikhailov K.V."/>
            <person name="Slusarev G.S."/>
            <person name="Nikitin M.A."/>
            <person name="Logacheva M.D."/>
            <person name="Penin A."/>
            <person name="Aleoshin V."/>
            <person name="Panchin Y.V."/>
        </authorList>
    </citation>
    <scope>NUCLEOTIDE SEQUENCE [LARGE SCALE GENOMIC DNA]</scope>
    <source>
        <strain evidence="1">Intl2013</strain>
        <tissue evidence="1">Whole animal</tissue>
    </source>
</reference>
<dbReference type="AlphaFoldDB" id="A0A177BB70"/>
<dbReference type="Proteomes" id="UP000078046">
    <property type="component" value="Unassembled WGS sequence"/>
</dbReference>
<name>A0A177BB70_9BILA</name>
<proteinExistence type="predicted"/>